<gene>
    <name evidence="2" type="ORF">ACFOOT_12375</name>
</gene>
<evidence type="ECO:0008006" key="4">
    <source>
        <dbReference type="Google" id="ProtNLM"/>
    </source>
</evidence>
<comment type="caution">
    <text evidence="2">The sequence shown here is derived from an EMBL/GenBank/DDBJ whole genome shotgun (WGS) entry which is preliminary data.</text>
</comment>
<feature type="chain" id="PRO_5046241291" description="Glycine zipper 2TM domain-containing protein" evidence="1">
    <location>
        <begin position="26"/>
        <end position="72"/>
    </location>
</feature>
<dbReference type="RefSeq" id="WP_229815566.1">
    <property type="nucleotide sequence ID" value="NZ_BMZP01000019.1"/>
</dbReference>
<evidence type="ECO:0000313" key="2">
    <source>
        <dbReference type="EMBL" id="MFC3672217.1"/>
    </source>
</evidence>
<evidence type="ECO:0000313" key="3">
    <source>
        <dbReference type="Proteomes" id="UP001595683"/>
    </source>
</evidence>
<sequence length="72" mass="7038">MRKGVILVAAMAAAAATVSVQPVMAKGCVRGAIAGGVAGHYVGKGHALAGAALGCVAVHHHYAKKARAGHRG</sequence>
<dbReference type="Proteomes" id="UP001595683">
    <property type="component" value="Unassembled WGS sequence"/>
</dbReference>
<evidence type="ECO:0000256" key="1">
    <source>
        <dbReference type="SAM" id="SignalP"/>
    </source>
</evidence>
<protein>
    <recommendedName>
        <fullName evidence="4">Glycine zipper 2TM domain-containing protein</fullName>
    </recommendedName>
</protein>
<organism evidence="2 3">
    <name type="scientific">Novosphingobium pokkalii</name>
    <dbReference type="NCBI Taxonomy" id="1770194"/>
    <lineage>
        <taxon>Bacteria</taxon>
        <taxon>Pseudomonadati</taxon>
        <taxon>Pseudomonadota</taxon>
        <taxon>Alphaproteobacteria</taxon>
        <taxon>Sphingomonadales</taxon>
        <taxon>Sphingomonadaceae</taxon>
        <taxon>Novosphingobium</taxon>
    </lineage>
</organism>
<keyword evidence="3" id="KW-1185">Reference proteome</keyword>
<accession>A0ABV7V5G7</accession>
<keyword evidence="1" id="KW-0732">Signal</keyword>
<reference evidence="3" key="1">
    <citation type="journal article" date="2019" name="Int. J. Syst. Evol. Microbiol.">
        <title>The Global Catalogue of Microorganisms (GCM) 10K type strain sequencing project: providing services to taxonomists for standard genome sequencing and annotation.</title>
        <authorList>
            <consortium name="The Broad Institute Genomics Platform"/>
            <consortium name="The Broad Institute Genome Sequencing Center for Infectious Disease"/>
            <person name="Wu L."/>
            <person name="Ma J."/>
        </authorList>
    </citation>
    <scope>NUCLEOTIDE SEQUENCE [LARGE SCALE GENOMIC DNA]</scope>
    <source>
        <strain evidence="3">KCTC 42224</strain>
    </source>
</reference>
<dbReference type="EMBL" id="JBHRYE010000020">
    <property type="protein sequence ID" value="MFC3672217.1"/>
    <property type="molecule type" value="Genomic_DNA"/>
</dbReference>
<feature type="signal peptide" evidence="1">
    <location>
        <begin position="1"/>
        <end position="25"/>
    </location>
</feature>
<proteinExistence type="predicted"/>
<name>A0ABV7V5G7_9SPHN</name>